<name>A0A2S7KAP8_9PROT</name>
<dbReference type="PANTHER" id="PTHR21266">
    <property type="entry name" value="IRON-SULFUR DOMAIN CONTAINING PROTEIN"/>
    <property type="match status" value="1"/>
</dbReference>
<accession>A0A2S7KAP8</accession>
<proteinExistence type="predicted"/>
<keyword evidence="5" id="KW-0411">Iron-sulfur</keyword>
<dbReference type="EMBL" id="PJCH01000001">
    <property type="protein sequence ID" value="PQA89594.1"/>
    <property type="molecule type" value="Genomic_DNA"/>
</dbReference>
<evidence type="ECO:0000256" key="4">
    <source>
        <dbReference type="ARBA" id="ARBA00023004"/>
    </source>
</evidence>
<keyword evidence="4" id="KW-0408">Iron</keyword>
<evidence type="ECO:0000313" key="9">
    <source>
        <dbReference type="Proteomes" id="UP000239504"/>
    </source>
</evidence>
<feature type="compositionally biased region" description="Basic and acidic residues" evidence="6">
    <location>
        <begin position="1"/>
        <end position="13"/>
    </location>
</feature>
<dbReference type="Pfam" id="PF00355">
    <property type="entry name" value="Rieske"/>
    <property type="match status" value="1"/>
</dbReference>
<organism evidence="8 9">
    <name type="scientific">Hyphococcus luteus</name>
    <dbReference type="NCBI Taxonomy" id="2058213"/>
    <lineage>
        <taxon>Bacteria</taxon>
        <taxon>Pseudomonadati</taxon>
        <taxon>Pseudomonadota</taxon>
        <taxon>Alphaproteobacteria</taxon>
        <taxon>Parvularculales</taxon>
        <taxon>Parvularculaceae</taxon>
        <taxon>Hyphococcus</taxon>
    </lineage>
</organism>
<dbReference type="InterPro" id="IPR017941">
    <property type="entry name" value="Rieske_2Fe-2S"/>
</dbReference>
<evidence type="ECO:0000256" key="3">
    <source>
        <dbReference type="ARBA" id="ARBA00023002"/>
    </source>
</evidence>
<dbReference type="InterPro" id="IPR050584">
    <property type="entry name" value="Cholesterol_7-desaturase"/>
</dbReference>
<dbReference type="GO" id="GO:0046872">
    <property type="term" value="F:metal ion binding"/>
    <property type="evidence" value="ECO:0007669"/>
    <property type="project" value="UniProtKB-KW"/>
</dbReference>
<dbReference type="PROSITE" id="PS51296">
    <property type="entry name" value="RIESKE"/>
    <property type="match status" value="1"/>
</dbReference>
<reference evidence="8 9" key="1">
    <citation type="submission" date="2017-12" db="EMBL/GenBank/DDBJ databases">
        <authorList>
            <person name="Hurst M.R.H."/>
        </authorList>
    </citation>
    <scope>NUCLEOTIDE SEQUENCE [LARGE SCALE GENOMIC DNA]</scope>
    <source>
        <strain evidence="8 9">SY-3-19</strain>
    </source>
</reference>
<evidence type="ECO:0000256" key="1">
    <source>
        <dbReference type="ARBA" id="ARBA00022714"/>
    </source>
</evidence>
<comment type="caution">
    <text evidence="8">The sequence shown here is derived from an EMBL/GenBank/DDBJ whole genome shotgun (WGS) entry which is preliminary data.</text>
</comment>
<keyword evidence="1" id="KW-0001">2Fe-2S</keyword>
<dbReference type="RefSeq" id="WP_104828296.1">
    <property type="nucleotide sequence ID" value="NZ_PJCH01000001.1"/>
</dbReference>
<protein>
    <submittedName>
        <fullName evidence="8">Rieske (2Fe-2S) protein</fullName>
    </submittedName>
</protein>
<gene>
    <name evidence="8" type="ORF">CW354_01635</name>
</gene>
<evidence type="ECO:0000259" key="7">
    <source>
        <dbReference type="PROSITE" id="PS51296"/>
    </source>
</evidence>
<feature type="domain" description="Rieske" evidence="7">
    <location>
        <begin position="31"/>
        <end position="133"/>
    </location>
</feature>
<dbReference type="GO" id="GO:0016491">
    <property type="term" value="F:oxidoreductase activity"/>
    <property type="evidence" value="ECO:0007669"/>
    <property type="project" value="UniProtKB-KW"/>
</dbReference>
<dbReference type="InterPro" id="IPR036922">
    <property type="entry name" value="Rieske_2Fe-2S_sf"/>
</dbReference>
<keyword evidence="9" id="KW-1185">Reference proteome</keyword>
<evidence type="ECO:0000256" key="2">
    <source>
        <dbReference type="ARBA" id="ARBA00022723"/>
    </source>
</evidence>
<dbReference type="AlphaFoldDB" id="A0A2S7KAP8"/>
<dbReference type="OrthoDB" id="9800776at2"/>
<dbReference type="GO" id="GO:0051537">
    <property type="term" value="F:2 iron, 2 sulfur cluster binding"/>
    <property type="evidence" value="ECO:0007669"/>
    <property type="project" value="UniProtKB-KW"/>
</dbReference>
<dbReference type="PANTHER" id="PTHR21266:SF60">
    <property type="entry name" value="3-KETOSTEROID-9-ALPHA-MONOOXYGENASE, OXYGENASE COMPONENT"/>
    <property type="match status" value="1"/>
</dbReference>
<feature type="region of interest" description="Disordered" evidence="6">
    <location>
        <begin position="1"/>
        <end position="25"/>
    </location>
</feature>
<evidence type="ECO:0000313" key="8">
    <source>
        <dbReference type="EMBL" id="PQA89594.1"/>
    </source>
</evidence>
<dbReference type="Proteomes" id="UP000239504">
    <property type="component" value="Unassembled WGS sequence"/>
</dbReference>
<keyword evidence="3" id="KW-0560">Oxidoreductase</keyword>
<dbReference type="SUPFAM" id="SSF50022">
    <property type="entry name" value="ISP domain"/>
    <property type="match status" value="1"/>
</dbReference>
<keyword evidence="2" id="KW-0479">Metal-binding</keyword>
<evidence type="ECO:0000256" key="6">
    <source>
        <dbReference type="SAM" id="MobiDB-lite"/>
    </source>
</evidence>
<evidence type="ECO:0000256" key="5">
    <source>
        <dbReference type="ARBA" id="ARBA00023014"/>
    </source>
</evidence>
<sequence length="330" mass="37068">MTTKEERNQEKKVRPGAPLPPEGEGGFSQSWYPICLSAELEKGAVKGVDFLDGRVVAFRGQNGQAKVMSAYCPHVGADLSVGEVIGDNIRCAFHYWEYDQTGQCVKTGPGDPPPKMACLFQFPTVEKFGIVWAFNGKEPLWELPDLTYPEDELEIFAYKYPEPFNCDPWVFAANTPDMQHIKVVHGVTFGHDDPHQLVEWSEYGLEYNFSGVHGTGAEINWDLGIRGTTFFWRTGTYDGWWLAAVTGFSLPKPGMHEVFGACLVRKGDDADAQMETAKSLTVRTVGEDKDILNTIHYRQGTLTKADKSLARYLKMVRNYPRAHPSEEFIK</sequence>
<dbReference type="Gene3D" id="2.102.10.10">
    <property type="entry name" value="Rieske [2Fe-2S] iron-sulphur domain"/>
    <property type="match status" value="1"/>
</dbReference>